<dbReference type="Pfam" id="PF21983">
    <property type="entry name" value="NikA-like"/>
    <property type="match status" value="1"/>
</dbReference>
<accession>A0A1N7HEP0</accession>
<dbReference type="Proteomes" id="UP000186218">
    <property type="component" value="Unassembled WGS sequence"/>
</dbReference>
<reference evidence="1 2" key="1">
    <citation type="submission" date="2017-01" db="EMBL/GenBank/DDBJ databases">
        <authorList>
            <person name="Mah S.A."/>
            <person name="Swanson W.J."/>
            <person name="Moy G.W."/>
            <person name="Vacquier V.D."/>
        </authorList>
    </citation>
    <scope>NUCLEOTIDE SEQUENCE [LARGE SCALE GENOMIC DNA]</scope>
    <source>
        <strain evidence="1 2">CPCC 203464</strain>
    </source>
</reference>
<sequence length="130" mass="14042">MLRRRRANSPGGRTATPIQVKVTADEDALLRARARAAGVTVQRYMVTRALTDSTAEPVDWEGRKAAWAQACEVRNLVAALGNNMNQIARQANTDGEIPEDFPAAVAGVRRATDRVLAAFGETFGFEGRAS</sequence>
<protein>
    <submittedName>
        <fullName evidence="1">Mobilisation protein (MobC)</fullName>
    </submittedName>
</protein>
<gene>
    <name evidence="1" type="ORF">SAMN05445060_4071</name>
</gene>
<keyword evidence="2" id="KW-1185">Reference proteome</keyword>
<dbReference type="AlphaFoldDB" id="A0A1N7HEP0"/>
<organism evidence="1 2">
    <name type="scientific">Williamsia sterculiae</name>
    <dbReference type="NCBI Taxonomy" id="1344003"/>
    <lineage>
        <taxon>Bacteria</taxon>
        <taxon>Bacillati</taxon>
        <taxon>Actinomycetota</taxon>
        <taxon>Actinomycetes</taxon>
        <taxon>Mycobacteriales</taxon>
        <taxon>Nocardiaceae</taxon>
        <taxon>Williamsia</taxon>
    </lineage>
</organism>
<evidence type="ECO:0000313" key="1">
    <source>
        <dbReference type="EMBL" id="SIS23178.1"/>
    </source>
</evidence>
<name>A0A1N7HEP0_9NOCA</name>
<proteinExistence type="predicted"/>
<dbReference type="InterPro" id="IPR053842">
    <property type="entry name" value="NikA-like"/>
</dbReference>
<dbReference type="EMBL" id="FTNT01000016">
    <property type="protein sequence ID" value="SIS23178.1"/>
    <property type="molecule type" value="Genomic_DNA"/>
</dbReference>
<evidence type="ECO:0000313" key="2">
    <source>
        <dbReference type="Proteomes" id="UP000186218"/>
    </source>
</evidence>